<accession>A0A1T3NSS7</accession>
<evidence type="ECO:0000313" key="1">
    <source>
        <dbReference type="EMBL" id="OPC79947.1"/>
    </source>
</evidence>
<sequence length="64" mass="7153">MTDHPLIRLTDRLVEASGLSQAEASALLREAWDEGVAEGTRRMMRDLAACQREAADLRRQLGED</sequence>
<organism evidence="1 2">
    <name type="scientific">Embleya scabrispora</name>
    <dbReference type="NCBI Taxonomy" id="159449"/>
    <lineage>
        <taxon>Bacteria</taxon>
        <taxon>Bacillati</taxon>
        <taxon>Actinomycetota</taxon>
        <taxon>Actinomycetes</taxon>
        <taxon>Kitasatosporales</taxon>
        <taxon>Streptomycetaceae</taxon>
        <taxon>Embleya</taxon>
    </lineage>
</organism>
<gene>
    <name evidence="1" type="ORF">B4N89_02395</name>
</gene>
<evidence type="ECO:0000313" key="2">
    <source>
        <dbReference type="Proteomes" id="UP000190037"/>
    </source>
</evidence>
<protein>
    <submittedName>
        <fullName evidence="1">Uncharacterized protein</fullName>
    </submittedName>
</protein>
<dbReference type="STRING" id="159449.B4N89_02395"/>
<keyword evidence="2" id="KW-1185">Reference proteome</keyword>
<dbReference type="RefSeq" id="WP_078974214.1">
    <property type="nucleotide sequence ID" value="NZ_MWQN01000001.1"/>
</dbReference>
<dbReference type="Proteomes" id="UP000190037">
    <property type="component" value="Unassembled WGS sequence"/>
</dbReference>
<dbReference type="AlphaFoldDB" id="A0A1T3NSS7"/>
<proteinExistence type="predicted"/>
<dbReference type="EMBL" id="MWQN01000001">
    <property type="protein sequence ID" value="OPC79947.1"/>
    <property type="molecule type" value="Genomic_DNA"/>
</dbReference>
<reference evidence="1 2" key="1">
    <citation type="submission" date="2017-03" db="EMBL/GenBank/DDBJ databases">
        <title>Draft genome sequence of Streptomyces scabrisporus NF3, endophyte isolated from Amphipterygium adstringens.</title>
        <authorList>
            <person name="Vazquez M."/>
            <person name="Ceapa C.D."/>
            <person name="Rodriguez Luna D."/>
            <person name="Sanchez Esquivel S."/>
        </authorList>
    </citation>
    <scope>NUCLEOTIDE SEQUENCE [LARGE SCALE GENOMIC DNA]</scope>
    <source>
        <strain evidence="1 2">NF3</strain>
    </source>
</reference>
<comment type="caution">
    <text evidence="1">The sequence shown here is derived from an EMBL/GenBank/DDBJ whole genome shotgun (WGS) entry which is preliminary data.</text>
</comment>
<dbReference type="OrthoDB" id="4251181at2"/>
<name>A0A1T3NSS7_9ACTN</name>